<dbReference type="EMBL" id="BA000012">
    <property type="protein sequence ID" value="BAB53483.1"/>
    <property type="molecule type" value="Genomic_DNA"/>
</dbReference>
<dbReference type="PANTHER" id="PTHR47506">
    <property type="entry name" value="TRANSCRIPTIONAL REGULATORY PROTEIN"/>
    <property type="match status" value="1"/>
</dbReference>
<dbReference type="AlphaFoldDB" id="Q986H0"/>
<dbReference type="Gene3D" id="1.10.357.10">
    <property type="entry name" value="Tetracycline Repressor, domain 2"/>
    <property type="match status" value="1"/>
</dbReference>
<evidence type="ECO:0000256" key="3">
    <source>
        <dbReference type="ARBA" id="ARBA00023163"/>
    </source>
</evidence>
<dbReference type="InterPro" id="IPR009057">
    <property type="entry name" value="Homeodomain-like_sf"/>
</dbReference>
<protein>
    <submittedName>
        <fullName evidence="6">Transcriptional regulator</fullName>
    </submittedName>
</protein>
<dbReference type="DNASU" id="1230352"/>
<feature type="DNA-binding region" description="H-T-H motif" evidence="4">
    <location>
        <begin position="33"/>
        <end position="52"/>
    </location>
</feature>
<evidence type="ECO:0000256" key="2">
    <source>
        <dbReference type="ARBA" id="ARBA00023125"/>
    </source>
</evidence>
<keyword evidence="3" id="KW-0804">Transcription</keyword>
<evidence type="ECO:0000313" key="6">
    <source>
        <dbReference type="EMBL" id="BAB53483.1"/>
    </source>
</evidence>
<dbReference type="KEGG" id="mlo:mlr7359"/>
<dbReference type="SUPFAM" id="SSF46689">
    <property type="entry name" value="Homeodomain-like"/>
    <property type="match status" value="1"/>
</dbReference>
<dbReference type="PANTHER" id="PTHR47506:SF1">
    <property type="entry name" value="HTH-TYPE TRANSCRIPTIONAL REGULATOR YJDC"/>
    <property type="match status" value="1"/>
</dbReference>
<dbReference type="eggNOG" id="COG1309">
    <property type="taxonomic scope" value="Bacteria"/>
</dbReference>
<proteinExistence type="predicted"/>
<evidence type="ECO:0000259" key="5">
    <source>
        <dbReference type="PROSITE" id="PS50977"/>
    </source>
</evidence>
<evidence type="ECO:0000256" key="4">
    <source>
        <dbReference type="PROSITE-ProRule" id="PRU00335"/>
    </source>
</evidence>
<accession>Q986H0</accession>
<dbReference type="Pfam" id="PF00440">
    <property type="entry name" value="TetR_N"/>
    <property type="match status" value="1"/>
</dbReference>
<gene>
    <name evidence="6" type="ordered locus">mlr7359</name>
</gene>
<reference evidence="6 7" key="1">
    <citation type="journal article" date="2000" name="DNA Res.">
        <title>Complete genome structure of the nitrogen-fixing symbiotic bacterium Mesorhizobium loti.</title>
        <authorList>
            <person name="Kaneko T."/>
            <person name="Nakamura Y."/>
            <person name="Sato S."/>
            <person name="Asamizu E."/>
            <person name="Kato T."/>
            <person name="Sasamoto S."/>
            <person name="Watanabe A."/>
            <person name="Idesawa K."/>
            <person name="Ishikawa A."/>
            <person name="Kawashima K."/>
            <person name="Kimura T."/>
            <person name="Kishida Y."/>
            <person name="Kiyokawa C."/>
            <person name="Kohara M."/>
            <person name="Matsumoto M."/>
            <person name="Matsuno A."/>
            <person name="Mochizuki Y."/>
            <person name="Nakayama S."/>
            <person name="Nakazaki N."/>
            <person name="Shimpo S."/>
            <person name="Sugimoto M."/>
            <person name="Takeuchi C."/>
            <person name="Yamada M."/>
            <person name="Tabata S."/>
        </authorList>
    </citation>
    <scope>NUCLEOTIDE SEQUENCE [LARGE SCALE GENOMIC DNA]</scope>
    <source>
        <strain evidence="7">LMG 29417 / CECT 9101 / MAFF 303099</strain>
    </source>
</reference>
<dbReference type="Proteomes" id="UP000000552">
    <property type="component" value="Chromosome"/>
</dbReference>
<keyword evidence="2 4" id="KW-0238">DNA-binding</keyword>
<dbReference type="InterPro" id="IPR036271">
    <property type="entry name" value="Tet_transcr_reg_TetR-rel_C_sf"/>
</dbReference>
<name>Q986H0_RHILO</name>
<dbReference type="PRINTS" id="PR00455">
    <property type="entry name" value="HTHTETR"/>
</dbReference>
<keyword evidence="1" id="KW-0805">Transcription regulation</keyword>
<sequence length="197" mass="21307">MMTDGVVERSRPRDRILETARDMFHKHGIKGVGVDAITEAAGTNKMTLYRHFESKDELIVECLRANAAKAGAMWDAFEAEFPGDKLAQLHAWVRKAAAMLNADGRGCDMANAAAELTEPDHPARLVIKELKEAQRERLVTLCRGAGIGQAELLADTLSLLFEGARVSVQTVGAEGPSTQFVRMAEGLIVSFRGTAAG</sequence>
<dbReference type="PROSITE" id="PS50977">
    <property type="entry name" value="HTH_TETR_2"/>
    <property type="match status" value="1"/>
</dbReference>
<evidence type="ECO:0000313" key="7">
    <source>
        <dbReference type="Proteomes" id="UP000000552"/>
    </source>
</evidence>
<dbReference type="HOGENOM" id="CLU_069356_23_1_5"/>
<evidence type="ECO:0000256" key="1">
    <source>
        <dbReference type="ARBA" id="ARBA00023015"/>
    </source>
</evidence>
<dbReference type="GO" id="GO:0003677">
    <property type="term" value="F:DNA binding"/>
    <property type="evidence" value="ECO:0007669"/>
    <property type="project" value="UniProtKB-UniRule"/>
</dbReference>
<dbReference type="SUPFAM" id="SSF48498">
    <property type="entry name" value="Tetracyclin repressor-like, C-terminal domain"/>
    <property type="match status" value="1"/>
</dbReference>
<dbReference type="InterPro" id="IPR001647">
    <property type="entry name" value="HTH_TetR"/>
</dbReference>
<organism evidence="6 7">
    <name type="scientific">Mesorhizobium japonicum (strain LMG 29417 / CECT 9101 / MAFF 303099)</name>
    <name type="common">Mesorhizobium loti (strain MAFF 303099)</name>
    <dbReference type="NCBI Taxonomy" id="266835"/>
    <lineage>
        <taxon>Bacteria</taxon>
        <taxon>Pseudomonadati</taxon>
        <taxon>Pseudomonadota</taxon>
        <taxon>Alphaproteobacteria</taxon>
        <taxon>Hyphomicrobiales</taxon>
        <taxon>Phyllobacteriaceae</taxon>
        <taxon>Mesorhizobium</taxon>
    </lineage>
</organism>
<feature type="domain" description="HTH tetR-type" evidence="5">
    <location>
        <begin position="10"/>
        <end position="70"/>
    </location>
</feature>